<dbReference type="GO" id="GO:0005615">
    <property type="term" value="C:extracellular space"/>
    <property type="evidence" value="ECO:0007669"/>
    <property type="project" value="TreeGrafter"/>
</dbReference>
<dbReference type="CDD" id="cd23272">
    <property type="entry name" value="Dkk1_Cys2"/>
    <property type="match status" value="1"/>
</dbReference>
<dbReference type="GO" id="GO:0016055">
    <property type="term" value="P:Wnt signaling pathway"/>
    <property type="evidence" value="ECO:0007669"/>
    <property type="project" value="UniProtKB-KW"/>
</dbReference>
<keyword evidence="5" id="KW-0879">Wnt signaling pathway</keyword>
<evidence type="ECO:0000259" key="10">
    <source>
        <dbReference type="Pfam" id="PF21481"/>
    </source>
</evidence>
<evidence type="ECO:0000313" key="12">
    <source>
        <dbReference type="Proteomes" id="UP000034805"/>
    </source>
</evidence>
<dbReference type="STRING" id="113540.ENSSFOP00015012060"/>
<evidence type="ECO:0000256" key="3">
    <source>
        <dbReference type="ARBA" id="ARBA00022473"/>
    </source>
</evidence>
<dbReference type="GO" id="GO:0090090">
    <property type="term" value="P:negative regulation of canonical Wnt signaling pathway"/>
    <property type="evidence" value="ECO:0007669"/>
    <property type="project" value="TreeGrafter"/>
</dbReference>
<dbReference type="Pfam" id="PF21479">
    <property type="entry name" value="DIKK1-2-4_C-subdom2"/>
    <property type="match status" value="1"/>
</dbReference>
<dbReference type="InterPro" id="IPR048500">
    <property type="entry name" value="DIKK1/2/4_C-subdom1"/>
</dbReference>
<feature type="domain" description="Dickkopf-related protein 1/2/4 C-terminal subdomain 2" evidence="9">
    <location>
        <begin position="169"/>
        <end position="218"/>
    </location>
</feature>
<evidence type="ECO:0000256" key="2">
    <source>
        <dbReference type="ARBA" id="ARBA00010842"/>
    </source>
</evidence>
<dbReference type="Proteomes" id="UP000034805">
    <property type="component" value="Unassembled WGS sequence"/>
</dbReference>
<dbReference type="GO" id="GO:0048019">
    <property type="term" value="F:receptor antagonist activity"/>
    <property type="evidence" value="ECO:0007669"/>
    <property type="project" value="TreeGrafter"/>
</dbReference>
<feature type="non-terminal residue" evidence="11">
    <location>
        <position position="1"/>
    </location>
</feature>
<dbReference type="InterPro" id="IPR039863">
    <property type="entry name" value="DKK1-4"/>
</dbReference>
<evidence type="ECO:0000256" key="4">
    <source>
        <dbReference type="ARBA" id="ARBA00022525"/>
    </source>
</evidence>
<dbReference type="GO" id="GO:0039706">
    <property type="term" value="F:co-receptor binding"/>
    <property type="evidence" value="ECO:0007669"/>
    <property type="project" value="TreeGrafter"/>
</dbReference>
<sequence>EPVLLHSNVIKNPPGGVTHLDADVLTLDIIGHQNIAIETLQTLNCGSDQECGLQEYCSESRGSCVPCRRRRKRCSRHAMCCAGNRCNNGVCFPNDLDTAQQAGADGLSVNFAHETSNYTVERNLRNTSRRQSLKSLEGETCLRSTDCSKGLCCARHFWSRICKPVLTEGQVCTKHKKKGTHGLEIFQRCNCGDGLACRVQKGDVVRQSSRTLHTCQRR</sequence>
<gene>
    <name evidence="11" type="ORF">Z043_119432</name>
</gene>
<comment type="similarity">
    <text evidence="2">Belongs to the dickkopf family.</text>
</comment>
<proteinExistence type="inferred from homology"/>
<protein>
    <submittedName>
        <fullName evidence="11">Dickkopf-related protein 1-like</fullName>
    </submittedName>
</protein>
<evidence type="ECO:0000256" key="7">
    <source>
        <dbReference type="ARBA" id="ARBA00023157"/>
    </source>
</evidence>
<feature type="domain" description="Dickkopf N-terminal cysteine-rich" evidence="8">
    <location>
        <begin position="45"/>
        <end position="91"/>
    </location>
</feature>
<evidence type="ECO:0000256" key="1">
    <source>
        <dbReference type="ARBA" id="ARBA00004613"/>
    </source>
</evidence>
<dbReference type="InterPro" id="IPR047304">
    <property type="entry name" value="Dkk1_Cys2"/>
</dbReference>
<evidence type="ECO:0000256" key="5">
    <source>
        <dbReference type="ARBA" id="ARBA00022687"/>
    </source>
</evidence>
<dbReference type="InterPro" id="IPR006796">
    <property type="entry name" value="Dickkopf_N"/>
</dbReference>
<keyword evidence="6" id="KW-0732">Signal</keyword>
<evidence type="ECO:0000259" key="9">
    <source>
        <dbReference type="Pfam" id="PF21479"/>
    </source>
</evidence>
<dbReference type="InterPro" id="IPR048499">
    <property type="entry name" value="DIKK1/2/4_C-subdom2"/>
</dbReference>
<dbReference type="FunFam" id="2.10.80.10:FF:000001">
    <property type="entry name" value="Dickkopf WNT-signaling pathway inhibitor 2"/>
    <property type="match status" value="1"/>
</dbReference>
<dbReference type="Pfam" id="PF04706">
    <property type="entry name" value="Dickkopf_N"/>
    <property type="match status" value="1"/>
</dbReference>
<keyword evidence="3" id="KW-0217">Developmental protein</keyword>
<accession>A0A0P7TXY8</accession>
<dbReference type="EMBL" id="JARO02008736">
    <property type="protein sequence ID" value="KPP62390.1"/>
    <property type="molecule type" value="Genomic_DNA"/>
</dbReference>
<name>A0A0P7TXY8_SCLFO</name>
<feature type="domain" description="Dickkopf-related protein 1/2/4 C-terminal subdomain 1" evidence="10">
    <location>
        <begin position="137"/>
        <end position="166"/>
    </location>
</feature>
<comment type="subcellular location">
    <subcellularLocation>
        <location evidence="1">Secreted</location>
    </subcellularLocation>
</comment>
<dbReference type="PANTHER" id="PTHR12113:SF11">
    <property type="entry name" value="DICKKOPF-RELATED PROTEIN 1"/>
    <property type="match status" value="1"/>
</dbReference>
<comment type="caution">
    <text evidence="11">The sequence shown here is derived from an EMBL/GenBank/DDBJ whole genome shotgun (WGS) entry which is preliminary data.</text>
</comment>
<dbReference type="PANTHER" id="PTHR12113">
    <property type="entry name" value="DICKKOPF3-LIKE 3"/>
    <property type="match status" value="1"/>
</dbReference>
<evidence type="ECO:0000259" key="8">
    <source>
        <dbReference type="Pfam" id="PF04706"/>
    </source>
</evidence>
<evidence type="ECO:0000256" key="6">
    <source>
        <dbReference type="ARBA" id="ARBA00022729"/>
    </source>
</evidence>
<organism evidence="11 12">
    <name type="scientific">Scleropages formosus</name>
    <name type="common">Asian bonytongue</name>
    <name type="synonym">Osteoglossum formosum</name>
    <dbReference type="NCBI Taxonomy" id="113540"/>
    <lineage>
        <taxon>Eukaryota</taxon>
        <taxon>Metazoa</taxon>
        <taxon>Chordata</taxon>
        <taxon>Craniata</taxon>
        <taxon>Vertebrata</taxon>
        <taxon>Euteleostomi</taxon>
        <taxon>Actinopterygii</taxon>
        <taxon>Neopterygii</taxon>
        <taxon>Teleostei</taxon>
        <taxon>Osteoglossocephala</taxon>
        <taxon>Osteoglossomorpha</taxon>
        <taxon>Osteoglossiformes</taxon>
        <taxon>Osteoglossidae</taxon>
        <taxon>Scleropages</taxon>
    </lineage>
</organism>
<evidence type="ECO:0000313" key="11">
    <source>
        <dbReference type="EMBL" id="KPP62390.1"/>
    </source>
</evidence>
<keyword evidence="4" id="KW-0964">Secreted</keyword>
<dbReference type="Gene3D" id="2.10.80.10">
    <property type="entry name" value="Lipase, subunit A"/>
    <property type="match status" value="1"/>
</dbReference>
<reference evidence="11 12" key="1">
    <citation type="submission" date="2015-08" db="EMBL/GenBank/DDBJ databases">
        <title>The genome of the Asian arowana (Scleropages formosus).</title>
        <authorList>
            <person name="Tan M.H."/>
            <person name="Gan H.M."/>
            <person name="Croft L.J."/>
            <person name="Austin C.M."/>
        </authorList>
    </citation>
    <scope>NUCLEOTIDE SEQUENCE [LARGE SCALE GENOMIC DNA]</scope>
    <source>
        <strain evidence="11">Aro1</strain>
    </source>
</reference>
<dbReference type="Pfam" id="PF21481">
    <property type="entry name" value="DIKK1-2-4_C-subdom1"/>
    <property type="match status" value="1"/>
</dbReference>
<dbReference type="AlphaFoldDB" id="A0A0P7TXY8"/>
<keyword evidence="7" id="KW-1015">Disulfide bond</keyword>